<feature type="binding site" evidence="8">
    <location>
        <position position="255"/>
    </location>
    <ligand>
        <name>Mg(2+)</name>
        <dbReference type="ChEBI" id="CHEBI:18420"/>
    </ligand>
</feature>
<dbReference type="NCBIfam" id="NF000658">
    <property type="entry name" value="PRK00029.1"/>
    <property type="match status" value="1"/>
</dbReference>
<keyword evidence="7 8" id="KW-0460">Magnesium</keyword>
<keyword evidence="8" id="KW-0464">Manganese</keyword>
<keyword evidence="4 8" id="KW-0479">Metal-binding</keyword>
<comment type="similarity">
    <text evidence="1 8">Belongs to the SELO family.</text>
</comment>
<dbReference type="OMA" id="YGPYGWL"/>
<dbReference type="eggNOG" id="COG0397">
    <property type="taxonomic scope" value="Bacteria"/>
</dbReference>
<dbReference type="EC" id="2.7.7.108" evidence="8"/>
<dbReference type="AlphaFoldDB" id="I4EWK0"/>
<dbReference type="KEGG" id="mmar:MODMU_2331"/>
<comment type="cofactor">
    <cofactor evidence="8">
        <name>Mg(2+)</name>
        <dbReference type="ChEBI" id="CHEBI:18420"/>
    </cofactor>
    <cofactor evidence="8">
        <name>Mn(2+)</name>
        <dbReference type="ChEBI" id="CHEBI:29035"/>
    </cofactor>
</comment>
<evidence type="ECO:0000313" key="9">
    <source>
        <dbReference type="EMBL" id="CCH87763.1"/>
    </source>
</evidence>
<dbReference type="EMBL" id="FO203431">
    <property type="protein sequence ID" value="CCH87763.1"/>
    <property type="molecule type" value="Genomic_DNA"/>
</dbReference>
<evidence type="ECO:0000256" key="5">
    <source>
        <dbReference type="ARBA" id="ARBA00022741"/>
    </source>
</evidence>
<feature type="binding site" evidence="8">
    <location>
        <position position="94"/>
    </location>
    <ligand>
        <name>ATP</name>
        <dbReference type="ChEBI" id="CHEBI:30616"/>
    </ligand>
</feature>
<feature type="binding site" evidence="8">
    <location>
        <position position="92"/>
    </location>
    <ligand>
        <name>ATP</name>
        <dbReference type="ChEBI" id="CHEBI:30616"/>
    </ligand>
</feature>
<feature type="binding site" evidence="8">
    <location>
        <position position="264"/>
    </location>
    <ligand>
        <name>Mg(2+)</name>
        <dbReference type="ChEBI" id="CHEBI:18420"/>
    </ligand>
</feature>
<dbReference type="EC" id="2.7.7.-" evidence="8"/>
<gene>
    <name evidence="8" type="primary">ydiU</name>
    <name evidence="8" type="synonym">selO</name>
    <name evidence="9" type="ordered locus">MODMU_2331</name>
</gene>
<dbReference type="GO" id="GO:0070733">
    <property type="term" value="F:AMPylase activity"/>
    <property type="evidence" value="ECO:0007669"/>
    <property type="project" value="UniProtKB-EC"/>
</dbReference>
<keyword evidence="10" id="KW-1185">Reference proteome</keyword>
<protein>
    <recommendedName>
        <fullName evidence="8">Protein nucleotidyltransferase YdiU</fullName>
        <ecNumber evidence="8">2.7.7.-</ecNumber>
    </recommendedName>
    <alternativeName>
        <fullName evidence="8">Protein adenylyltransferase YdiU</fullName>
        <ecNumber evidence="8">2.7.7.108</ecNumber>
    </alternativeName>
    <alternativeName>
        <fullName evidence="8">Protein uridylyltransferase YdiU</fullName>
        <ecNumber evidence="8">2.7.7.-</ecNumber>
    </alternativeName>
</protein>
<evidence type="ECO:0000313" key="10">
    <source>
        <dbReference type="Proteomes" id="UP000006461"/>
    </source>
</evidence>
<dbReference type="InterPro" id="IPR003846">
    <property type="entry name" value="SelO"/>
</dbReference>
<comment type="function">
    <text evidence="8">Nucleotidyltransferase involved in the post-translational modification of proteins. It can catalyze the addition of adenosine monophosphate (AMP) or uridine monophosphate (UMP) to a protein, resulting in modifications known as AMPylation and UMPylation.</text>
</comment>
<evidence type="ECO:0000256" key="1">
    <source>
        <dbReference type="ARBA" id="ARBA00009747"/>
    </source>
</evidence>
<evidence type="ECO:0000256" key="8">
    <source>
        <dbReference type="HAMAP-Rule" id="MF_00692"/>
    </source>
</evidence>
<name>I4EWK0_MODI5</name>
<comment type="catalytic activity">
    <reaction evidence="8">
        <text>L-seryl-[protein] + UTP = O-(5'-uridylyl)-L-seryl-[protein] + diphosphate</text>
        <dbReference type="Rhea" id="RHEA:64604"/>
        <dbReference type="Rhea" id="RHEA-COMP:9863"/>
        <dbReference type="Rhea" id="RHEA-COMP:16635"/>
        <dbReference type="ChEBI" id="CHEBI:29999"/>
        <dbReference type="ChEBI" id="CHEBI:33019"/>
        <dbReference type="ChEBI" id="CHEBI:46398"/>
        <dbReference type="ChEBI" id="CHEBI:156051"/>
    </reaction>
</comment>
<dbReference type="HOGENOM" id="CLU_010245_4_1_11"/>
<comment type="catalytic activity">
    <reaction evidence="8">
        <text>L-histidyl-[protein] + UTP = N(tele)-(5'-uridylyl)-L-histidyl-[protein] + diphosphate</text>
        <dbReference type="Rhea" id="RHEA:83891"/>
        <dbReference type="Rhea" id="RHEA-COMP:9745"/>
        <dbReference type="Rhea" id="RHEA-COMP:20239"/>
        <dbReference type="ChEBI" id="CHEBI:29979"/>
        <dbReference type="ChEBI" id="CHEBI:33019"/>
        <dbReference type="ChEBI" id="CHEBI:46398"/>
        <dbReference type="ChEBI" id="CHEBI:233474"/>
    </reaction>
</comment>
<organism evidence="9 10">
    <name type="scientific">Modestobacter italicus (strain DSM 44449 / CECT 9708 / BC 501)</name>
    <dbReference type="NCBI Taxonomy" id="2732864"/>
    <lineage>
        <taxon>Bacteria</taxon>
        <taxon>Bacillati</taxon>
        <taxon>Actinomycetota</taxon>
        <taxon>Actinomycetes</taxon>
        <taxon>Geodermatophilales</taxon>
        <taxon>Geodermatophilaceae</taxon>
        <taxon>Modestobacter</taxon>
    </lineage>
</organism>
<keyword evidence="6 8" id="KW-0067">ATP-binding</keyword>
<dbReference type="STRING" id="477641.MODMU_2331"/>
<dbReference type="PATRIC" id="fig|477641.3.peg.2220"/>
<evidence type="ECO:0000256" key="3">
    <source>
        <dbReference type="ARBA" id="ARBA00022695"/>
    </source>
</evidence>
<dbReference type="Proteomes" id="UP000006461">
    <property type="component" value="Chromosome"/>
</dbReference>
<dbReference type="PANTHER" id="PTHR32057">
    <property type="entry name" value="PROTEIN ADENYLYLTRANSFERASE SELO, MITOCHONDRIAL"/>
    <property type="match status" value="1"/>
</dbReference>
<dbReference type="OrthoDB" id="9776281at2"/>
<keyword evidence="5 8" id="KW-0547">Nucleotide-binding</keyword>
<feature type="binding site" evidence="8">
    <location>
        <position position="264"/>
    </location>
    <ligand>
        <name>ATP</name>
        <dbReference type="ChEBI" id="CHEBI:30616"/>
    </ligand>
</feature>
<comment type="catalytic activity">
    <reaction evidence="8">
        <text>L-seryl-[protein] + ATP = 3-O-(5'-adenylyl)-L-seryl-[protein] + diphosphate</text>
        <dbReference type="Rhea" id="RHEA:58120"/>
        <dbReference type="Rhea" id="RHEA-COMP:9863"/>
        <dbReference type="Rhea" id="RHEA-COMP:15073"/>
        <dbReference type="ChEBI" id="CHEBI:29999"/>
        <dbReference type="ChEBI" id="CHEBI:30616"/>
        <dbReference type="ChEBI" id="CHEBI:33019"/>
        <dbReference type="ChEBI" id="CHEBI:142516"/>
        <dbReference type="EC" id="2.7.7.108"/>
    </reaction>
</comment>
<dbReference type="HAMAP" id="MF_00692">
    <property type="entry name" value="SelO"/>
    <property type="match status" value="1"/>
</dbReference>
<keyword evidence="3 8" id="KW-0548">Nucleotidyltransferase</keyword>
<dbReference type="GO" id="GO:0000287">
    <property type="term" value="F:magnesium ion binding"/>
    <property type="evidence" value="ECO:0007669"/>
    <property type="project" value="UniProtKB-UniRule"/>
</dbReference>
<dbReference type="Pfam" id="PF02696">
    <property type="entry name" value="SelO"/>
    <property type="match status" value="1"/>
</dbReference>
<comment type="catalytic activity">
    <reaction evidence="8">
        <text>L-tyrosyl-[protein] + ATP = O-(5'-adenylyl)-L-tyrosyl-[protein] + diphosphate</text>
        <dbReference type="Rhea" id="RHEA:54288"/>
        <dbReference type="Rhea" id="RHEA-COMP:10136"/>
        <dbReference type="Rhea" id="RHEA-COMP:13846"/>
        <dbReference type="ChEBI" id="CHEBI:30616"/>
        <dbReference type="ChEBI" id="CHEBI:33019"/>
        <dbReference type="ChEBI" id="CHEBI:46858"/>
        <dbReference type="ChEBI" id="CHEBI:83624"/>
        <dbReference type="EC" id="2.7.7.108"/>
    </reaction>
</comment>
<sequence>MTVAPHLSVRLGNRFARELPELTVPWQADEAPAPQLLVLNEPLAGELGLDPAQLRTPEGVRLLLGNDVPDGATPVAQAYAGHQFGGFVPRLGDGRALLLGELVDADGRLRDLHLKGSGRTPFARGGDGLAAVGPMLREYVVSEAMHALGIPTTRSLAVVATGRPVRRETLLPGAVLTRVASSHLRVGSFQYARATGDVDLLRRLADHAIARHHPAAADAERPALALFEAVVTAQAELVARWMLVGFVHGVMNTDNMTISGETIDFGPCAFMEAYDPATVYSSIDTGGRYAYGNQPVVAEWDLARLAEALLPLLADEQEQAVELAVAALDGFRPQYGAAWTAGMRAKLGLPAGLDDGVVGPLVDDLLTLLQADHVDLTSFSRALGTAARGDAEPARLLFLDLAGIDGWLARWRAVGPDAEAMDRVNPVYVPRNLLVEEALTAATAGDLDPLHRLLDAVTSPYTERPGLARYAAPAPGGSAAYRTFCGT</sequence>
<comment type="catalytic activity">
    <reaction evidence="8">
        <text>L-tyrosyl-[protein] + UTP = O-(5'-uridylyl)-L-tyrosyl-[protein] + diphosphate</text>
        <dbReference type="Rhea" id="RHEA:83887"/>
        <dbReference type="Rhea" id="RHEA-COMP:10136"/>
        <dbReference type="Rhea" id="RHEA-COMP:20238"/>
        <dbReference type="ChEBI" id="CHEBI:33019"/>
        <dbReference type="ChEBI" id="CHEBI:46398"/>
        <dbReference type="ChEBI" id="CHEBI:46858"/>
        <dbReference type="ChEBI" id="CHEBI:90602"/>
    </reaction>
</comment>
<evidence type="ECO:0000256" key="7">
    <source>
        <dbReference type="ARBA" id="ARBA00022842"/>
    </source>
</evidence>
<accession>I4EWK0</accession>
<feature type="binding site" evidence="8">
    <location>
        <position position="115"/>
    </location>
    <ligand>
        <name>ATP</name>
        <dbReference type="ChEBI" id="CHEBI:30616"/>
    </ligand>
</feature>
<feature type="binding site" evidence="8">
    <location>
        <position position="95"/>
    </location>
    <ligand>
        <name>ATP</name>
        <dbReference type="ChEBI" id="CHEBI:30616"/>
    </ligand>
</feature>
<feature type="binding site" evidence="8">
    <location>
        <position position="128"/>
    </location>
    <ligand>
        <name>ATP</name>
        <dbReference type="ChEBI" id="CHEBI:30616"/>
    </ligand>
</feature>
<feature type="binding site" evidence="8">
    <location>
        <position position="178"/>
    </location>
    <ligand>
        <name>ATP</name>
        <dbReference type="ChEBI" id="CHEBI:30616"/>
    </ligand>
</feature>
<keyword evidence="2 8" id="KW-0808">Transferase</keyword>
<reference evidence="9 10" key="1">
    <citation type="journal article" date="2012" name="J. Bacteriol.">
        <title>Genome Sequence of Radiation-Resistant Modestobacter marinus Strain BC501, a Representative Actinobacterium That Thrives on Calcareous Stone Surfaces.</title>
        <authorList>
            <person name="Normand P."/>
            <person name="Gury J."/>
            <person name="Pujic P."/>
            <person name="Chouaia B."/>
            <person name="Crotti E."/>
            <person name="Brusetti L."/>
            <person name="Daffonchio D."/>
            <person name="Vacherie B."/>
            <person name="Barbe V."/>
            <person name="Medigue C."/>
            <person name="Calteau A."/>
            <person name="Ghodhbane-Gtari F."/>
            <person name="Essoussi I."/>
            <person name="Nouioui I."/>
            <person name="Abbassi-Ghozzi I."/>
            <person name="Gtari M."/>
        </authorList>
    </citation>
    <scope>NUCLEOTIDE SEQUENCE [LARGE SCALE GENOMIC DNA]</scope>
    <source>
        <strain evidence="10">BC 501</strain>
    </source>
</reference>
<comment type="catalytic activity">
    <reaction evidence="8">
        <text>L-threonyl-[protein] + ATP = 3-O-(5'-adenylyl)-L-threonyl-[protein] + diphosphate</text>
        <dbReference type="Rhea" id="RHEA:54292"/>
        <dbReference type="Rhea" id="RHEA-COMP:11060"/>
        <dbReference type="Rhea" id="RHEA-COMP:13847"/>
        <dbReference type="ChEBI" id="CHEBI:30013"/>
        <dbReference type="ChEBI" id="CHEBI:30616"/>
        <dbReference type="ChEBI" id="CHEBI:33019"/>
        <dbReference type="ChEBI" id="CHEBI:138113"/>
        <dbReference type="EC" id="2.7.7.108"/>
    </reaction>
</comment>
<evidence type="ECO:0000256" key="4">
    <source>
        <dbReference type="ARBA" id="ARBA00022723"/>
    </source>
</evidence>
<feature type="active site" description="Proton acceptor" evidence="8">
    <location>
        <position position="254"/>
    </location>
</feature>
<dbReference type="GO" id="GO:0030145">
    <property type="term" value="F:manganese ion binding"/>
    <property type="evidence" value="ECO:0007669"/>
    <property type="project" value="UniProtKB-UniRule"/>
</dbReference>
<feature type="binding site" evidence="8">
    <location>
        <position position="127"/>
    </location>
    <ligand>
        <name>ATP</name>
        <dbReference type="ChEBI" id="CHEBI:30616"/>
    </ligand>
</feature>
<feature type="binding site" evidence="8">
    <location>
        <position position="185"/>
    </location>
    <ligand>
        <name>ATP</name>
        <dbReference type="ChEBI" id="CHEBI:30616"/>
    </ligand>
</feature>
<evidence type="ECO:0000256" key="6">
    <source>
        <dbReference type="ARBA" id="ARBA00022840"/>
    </source>
</evidence>
<evidence type="ECO:0000256" key="2">
    <source>
        <dbReference type="ARBA" id="ARBA00022679"/>
    </source>
</evidence>
<dbReference type="GO" id="GO:0005524">
    <property type="term" value="F:ATP binding"/>
    <property type="evidence" value="ECO:0007669"/>
    <property type="project" value="UniProtKB-UniRule"/>
</dbReference>
<dbReference type="PANTHER" id="PTHR32057:SF14">
    <property type="entry name" value="PROTEIN ADENYLYLTRANSFERASE SELO, MITOCHONDRIAL"/>
    <property type="match status" value="1"/>
</dbReference>
<proteinExistence type="inferred from homology"/>